<name>A0ABV4UJA2_9MICC</name>
<dbReference type="PROSITE" id="PS00455">
    <property type="entry name" value="AMP_BINDING"/>
    <property type="match status" value="1"/>
</dbReference>
<dbReference type="EMBL" id="JBHDLJ010000002">
    <property type="protein sequence ID" value="MFB0833643.1"/>
    <property type="molecule type" value="Genomic_DNA"/>
</dbReference>
<dbReference type="PRINTS" id="PR00154">
    <property type="entry name" value="AMPBINDING"/>
</dbReference>
<dbReference type="PANTHER" id="PTHR45527">
    <property type="entry name" value="NONRIBOSOMAL PEPTIDE SYNTHETASE"/>
    <property type="match status" value="1"/>
</dbReference>
<gene>
    <name evidence="2" type="ORF">ACETWP_03500</name>
</gene>
<evidence type="ECO:0000259" key="1">
    <source>
        <dbReference type="Pfam" id="PF00501"/>
    </source>
</evidence>
<dbReference type="Gene3D" id="3.40.50.980">
    <property type="match status" value="2"/>
</dbReference>
<organism evidence="2 3">
    <name type="scientific">Arthrobacter halodurans</name>
    <dbReference type="NCBI Taxonomy" id="516699"/>
    <lineage>
        <taxon>Bacteria</taxon>
        <taxon>Bacillati</taxon>
        <taxon>Actinomycetota</taxon>
        <taxon>Actinomycetes</taxon>
        <taxon>Micrococcales</taxon>
        <taxon>Micrococcaceae</taxon>
        <taxon>Arthrobacter</taxon>
    </lineage>
</organism>
<dbReference type="Proteomes" id="UP001575652">
    <property type="component" value="Unassembled WGS sequence"/>
</dbReference>
<reference evidence="2 3" key="1">
    <citation type="submission" date="2024-09" db="EMBL/GenBank/DDBJ databases">
        <authorList>
            <person name="Salinas-Garcia M.A."/>
            <person name="Prieme A."/>
        </authorList>
    </citation>
    <scope>NUCLEOTIDE SEQUENCE [LARGE SCALE GENOMIC DNA]</scope>
    <source>
        <strain evidence="2 3">DSM 21081</strain>
    </source>
</reference>
<dbReference type="InterPro" id="IPR020459">
    <property type="entry name" value="AMP-binding"/>
</dbReference>
<proteinExistence type="predicted"/>
<keyword evidence="3" id="KW-1185">Reference proteome</keyword>
<dbReference type="Pfam" id="PF00501">
    <property type="entry name" value="AMP-binding"/>
    <property type="match status" value="1"/>
</dbReference>
<sequence>MSPLDEGAGQEAQIADCPGLAGAGFVLRMAGADHSARWRPGMRLETLFERRCDELRAAGLSERRAVDGYRSLTYDQLDQRSNRLARHLIGRGVNPGDRVALLFDDHVHAYAAILGTLKAGAAFVPLDPVFPEDRIAYILEDAGVNLVLTLSHLRARLPDTGVRVVCLDEDDRSIAAADRTRPGLRETADDALAYIIYTSGSTGRPKGIAVNHSSTCNFVLVAAENYGYRPGDRVYQGMTIAFDFSVEELWVPWMVGATLIPKPAGPALLGADLCRFLIEHGVTAMCCVPTLLATLDEDLPNLRFLLVSGEACPKDLVVRWHKPGRRFLNVYGPTERTTPSSATSVSGRWSPTP</sequence>
<dbReference type="InterPro" id="IPR000873">
    <property type="entry name" value="AMP-dep_synth/lig_dom"/>
</dbReference>
<feature type="domain" description="AMP-dependent synthetase/ligase" evidence="1">
    <location>
        <begin position="57"/>
        <end position="342"/>
    </location>
</feature>
<dbReference type="InterPro" id="IPR020845">
    <property type="entry name" value="AMP-binding_CS"/>
</dbReference>
<evidence type="ECO:0000313" key="3">
    <source>
        <dbReference type="Proteomes" id="UP001575652"/>
    </source>
</evidence>
<protein>
    <submittedName>
        <fullName evidence="2">AMP-binding protein</fullName>
    </submittedName>
</protein>
<dbReference type="PANTHER" id="PTHR45527:SF1">
    <property type="entry name" value="FATTY ACID SYNTHASE"/>
    <property type="match status" value="1"/>
</dbReference>
<accession>A0ABV4UJA2</accession>
<dbReference type="SUPFAM" id="SSF56801">
    <property type="entry name" value="Acetyl-CoA synthetase-like"/>
    <property type="match status" value="1"/>
</dbReference>
<dbReference type="RefSeq" id="WP_373970809.1">
    <property type="nucleotide sequence ID" value="NZ_JBHDLJ010000002.1"/>
</dbReference>
<evidence type="ECO:0000313" key="2">
    <source>
        <dbReference type="EMBL" id="MFB0833643.1"/>
    </source>
</evidence>
<comment type="caution">
    <text evidence="2">The sequence shown here is derived from an EMBL/GenBank/DDBJ whole genome shotgun (WGS) entry which is preliminary data.</text>
</comment>